<dbReference type="EMBL" id="UOFJ01000294">
    <property type="protein sequence ID" value="VAW67822.1"/>
    <property type="molecule type" value="Genomic_DNA"/>
</dbReference>
<evidence type="ECO:0000256" key="1">
    <source>
        <dbReference type="ARBA" id="ARBA00009981"/>
    </source>
</evidence>
<evidence type="ECO:0008006" key="3">
    <source>
        <dbReference type="Google" id="ProtNLM"/>
    </source>
</evidence>
<dbReference type="Pfam" id="PF02604">
    <property type="entry name" value="PhdYeFM_antitox"/>
    <property type="match status" value="1"/>
</dbReference>
<dbReference type="NCBIfam" id="TIGR01552">
    <property type="entry name" value="phd_fam"/>
    <property type="match status" value="1"/>
</dbReference>
<dbReference type="SUPFAM" id="SSF143120">
    <property type="entry name" value="YefM-like"/>
    <property type="match status" value="1"/>
</dbReference>
<proteinExistence type="inferred from homology"/>
<name>A0A3B0XXE1_9ZZZZ</name>
<dbReference type="InterPro" id="IPR051405">
    <property type="entry name" value="phD/YefM_antitoxin"/>
</dbReference>
<accession>A0A3B0XXE1</accession>
<dbReference type="Gene3D" id="3.40.1620.10">
    <property type="entry name" value="YefM-like domain"/>
    <property type="match status" value="1"/>
</dbReference>
<dbReference type="AlphaFoldDB" id="A0A3B0XXE1"/>
<dbReference type="PANTHER" id="PTHR33713">
    <property type="entry name" value="ANTITOXIN YAFN-RELATED"/>
    <property type="match status" value="1"/>
</dbReference>
<gene>
    <name evidence="2" type="ORF">MNBD_GAMMA10-3102</name>
</gene>
<dbReference type="PANTHER" id="PTHR33713:SF11">
    <property type="entry name" value="PREVENT-HOST-DEATH FAMILY PROTEIN"/>
    <property type="match status" value="1"/>
</dbReference>
<reference evidence="2" key="1">
    <citation type="submission" date="2018-06" db="EMBL/GenBank/DDBJ databases">
        <authorList>
            <person name="Zhirakovskaya E."/>
        </authorList>
    </citation>
    <scope>NUCLEOTIDE SEQUENCE</scope>
</reference>
<dbReference type="InterPro" id="IPR036165">
    <property type="entry name" value="YefM-like_sf"/>
</dbReference>
<dbReference type="InterPro" id="IPR006442">
    <property type="entry name" value="Antitoxin_Phd/YefM"/>
</dbReference>
<protein>
    <recommendedName>
        <fullName evidence="3">Antitoxin</fullName>
    </recommendedName>
</protein>
<evidence type="ECO:0000313" key="2">
    <source>
        <dbReference type="EMBL" id="VAW67822.1"/>
    </source>
</evidence>
<comment type="similarity">
    <text evidence="1">Belongs to the phD/YefM antitoxin family.</text>
</comment>
<organism evidence="2">
    <name type="scientific">hydrothermal vent metagenome</name>
    <dbReference type="NCBI Taxonomy" id="652676"/>
    <lineage>
        <taxon>unclassified sequences</taxon>
        <taxon>metagenomes</taxon>
        <taxon>ecological metagenomes</taxon>
    </lineage>
</organism>
<sequence length="93" mass="10413">MQPINLKEDVQPLSEFRSGVSSYIQQVTETKRPLLITQHGKGVAVLTDVGEFENLQMRLALLESLYKAETQINEGRGIAHDNAKSMVMKSIKI</sequence>